<protein>
    <submittedName>
        <fullName evidence="3">Acyl-CoA thioester hydrolase</fullName>
    </submittedName>
</protein>
<dbReference type="Proteomes" id="UP000190395">
    <property type="component" value="Unassembled WGS sequence"/>
</dbReference>
<dbReference type="STRING" id="225004.SAMN02745152_01232"/>
<dbReference type="InterPro" id="IPR006684">
    <property type="entry name" value="YbgC/YbaW"/>
</dbReference>
<dbReference type="InterPro" id="IPR029069">
    <property type="entry name" value="HotDog_dom_sf"/>
</dbReference>
<evidence type="ECO:0000256" key="1">
    <source>
        <dbReference type="ARBA" id="ARBA00005953"/>
    </source>
</evidence>
<sequence length="134" mass="15323">MKITTVLKVRPYECDSYNHVNNAVYLNYLETARMDFLEKIGFNYDGIFNAGYYLFVTHVDIHYKVSAKMHEELSIETWPIKMGAVSGTMHQIIKKPDGQISAEADVTWACVNHEAHPSRIPPEFMVDGLKPESN</sequence>
<dbReference type="CDD" id="cd00586">
    <property type="entry name" value="4HBT"/>
    <property type="match status" value="1"/>
</dbReference>
<dbReference type="Gene3D" id="3.10.129.10">
    <property type="entry name" value="Hotdog Thioesterase"/>
    <property type="match status" value="1"/>
</dbReference>
<dbReference type="PANTHER" id="PTHR31793">
    <property type="entry name" value="4-HYDROXYBENZOYL-COA THIOESTERASE FAMILY MEMBER"/>
    <property type="match status" value="1"/>
</dbReference>
<dbReference type="Pfam" id="PF13279">
    <property type="entry name" value="4HBT_2"/>
    <property type="match status" value="1"/>
</dbReference>
<keyword evidence="4" id="KW-1185">Reference proteome</keyword>
<dbReference type="OrthoDB" id="9801517at2"/>
<gene>
    <name evidence="3" type="ORF">SAMN02745152_01232</name>
</gene>
<evidence type="ECO:0000313" key="3">
    <source>
        <dbReference type="EMBL" id="SJZ79110.1"/>
    </source>
</evidence>
<dbReference type="GeneID" id="303367474"/>
<organism evidence="3 4">
    <name type="scientific">Treponema berlinense</name>
    <dbReference type="NCBI Taxonomy" id="225004"/>
    <lineage>
        <taxon>Bacteria</taxon>
        <taxon>Pseudomonadati</taxon>
        <taxon>Spirochaetota</taxon>
        <taxon>Spirochaetia</taxon>
        <taxon>Spirochaetales</taxon>
        <taxon>Treponemataceae</taxon>
        <taxon>Treponema</taxon>
    </lineage>
</organism>
<dbReference type="PANTHER" id="PTHR31793:SF24">
    <property type="entry name" value="LONG-CHAIN ACYL-COA THIOESTERASE FADM"/>
    <property type="match status" value="1"/>
</dbReference>
<dbReference type="SUPFAM" id="SSF54637">
    <property type="entry name" value="Thioesterase/thiol ester dehydrase-isomerase"/>
    <property type="match status" value="1"/>
</dbReference>
<dbReference type="RefSeq" id="WP_078930979.1">
    <property type="nucleotide sequence ID" value="NZ_CAMCOW010000001.1"/>
</dbReference>
<keyword evidence="2 3" id="KW-0378">Hydrolase</keyword>
<dbReference type="NCBIfam" id="TIGR00051">
    <property type="entry name" value="YbgC/FadM family acyl-CoA thioesterase"/>
    <property type="match status" value="1"/>
</dbReference>
<accession>A0A1T4NII5</accession>
<dbReference type="PIRSF" id="PIRSF003230">
    <property type="entry name" value="YbgC"/>
    <property type="match status" value="1"/>
</dbReference>
<comment type="similarity">
    <text evidence="1">Belongs to the 4-hydroxybenzoyl-CoA thioesterase family.</text>
</comment>
<evidence type="ECO:0000256" key="2">
    <source>
        <dbReference type="ARBA" id="ARBA00022801"/>
    </source>
</evidence>
<evidence type="ECO:0000313" key="4">
    <source>
        <dbReference type="Proteomes" id="UP000190395"/>
    </source>
</evidence>
<dbReference type="EMBL" id="FUXC01000006">
    <property type="protein sequence ID" value="SJZ79110.1"/>
    <property type="molecule type" value="Genomic_DNA"/>
</dbReference>
<dbReference type="InterPro" id="IPR050563">
    <property type="entry name" value="4-hydroxybenzoyl-CoA_TE"/>
</dbReference>
<proteinExistence type="inferred from homology"/>
<reference evidence="3 4" key="1">
    <citation type="submission" date="2017-02" db="EMBL/GenBank/DDBJ databases">
        <authorList>
            <person name="Peterson S.W."/>
        </authorList>
    </citation>
    <scope>NUCLEOTIDE SEQUENCE [LARGE SCALE GENOMIC DNA]</scope>
    <source>
        <strain evidence="3 4">ATCC BAA-909</strain>
    </source>
</reference>
<name>A0A1T4NII5_9SPIR</name>
<dbReference type="AlphaFoldDB" id="A0A1T4NII5"/>
<dbReference type="GO" id="GO:0047617">
    <property type="term" value="F:fatty acyl-CoA hydrolase activity"/>
    <property type="evidence" value="ECO:0007669"/>
    <property type="project" value="TreeGrafter"/>
</dbReference>